<dbReference type="SUPFAM" id="SSF48371">
    <property type="entry name" value="ARM repeat"/>
    <property type="match status" value="1"/>
</dbReference>
<dbReference type="EMBL" id="JAWZYT010004465">
    <property type="protein sequence ID" value="KAK4293745.1"/>
    <property type="molecule type" value="Genomic_DNA"/>
</dbReference>
<feature type="compositionally biased region" description="Gly residues" evidence="1">
    <location>
        <begin position="687"/>
        <end position="699"/>
    </location>
</feature>
<dbReference type="Gene3D" id="1.25.10.10">
    <property type="entry name" value="Leucine-rich Repeat Variant"/>
    <property type="match status" value="1"/>
</dbReference>
<keyword evidence="4" id="KW-1185">Reference proteome</keyword>
<feature type="compositionally biased region" description="Basic and acidic residues" evidence="1">
    <location>
        <begin position="676"/>
        <end position="686"/>
    </location>
</feature>
<feature type="compositionally biased region" description="Low complexity" evidence="1">
    <location>
        <begin position="298"/>
        <end position="333"/>
    </location>
</feature>
<feature type="compositionally biased region" description="Basic and acidic residues" evidence="1">
    <location>
        <begin position="344"/>
        <end position="419"/>
    </location>
</feature>
<evidence type="ECO:0000256" key="1">
    <source>
        <dbReference type="SAM" id="MobiDB-lite"/>
    </source>
</evidence>
<dbReference type="GO" id="GO:0000226">
    <property type="term" value="P:microtubule cytoskeleton organization"/>
    <property type="evidence" value="ECO:0007669"/>
    <property type="project" value="UniProtKB-ARBA"/>
</dbReference>
<dbReference type="InterPro" id="IPR048738">
    <property type="entry name" value="CEP104_Znf"/>
</dbReference>
<evidence type="ECO:0000313" key="3">
    <source>
        <dbReference type="EMBL" id="KAK4293745.1"/>
    </source>
</evidence>
<sequence length="724" mass="79459">MYMSLIPIRDVLERVEAEEAGAGRRQVNLSEQDKKDAALPLDVFGRELVEKIYSKNYSEKEAGLRQLQEQLTNYTSEAGVRPDRYVRAAVVLVRRALRDKVYSVGLLASHTLTHILSHFVSKHKIAKKEVGATVDKVLPELLAKTADNATRTQQLAVQAILTLLDFSLDRGVGSVGGEVTRPLTSGVHPRAALCRATIVQNHLAARGFHSLPRDKESGFTPKHLVEFAHSAFRHQNSDVRKVGEQLLLSLYTHFPGPVRKTLPTPDDPARKTVLYRNFFEQLEMVDKKRESAPTPRGQQQQQQPRTSPPLATTTTTTTTTVPSQSTSTTPPHYHTSRASSSSSSDREEPGGRIGEERGRAGGRDEEDSRVGGRRREREDLRERREGSEVARIKREEGRRGSREDSRESVREWRGSDDRGGVGGGGTSERETINERRKGGHSRGDNETTERVSTIPREVNGTREGRDTRRDTREEAWQDVGGGEVWGGRGEADMGGCGAVPQISITPDESEVRGRALSRLNGALPSAPPSPGDPEDKTCIFCGEYDPGFSEAGLDVHYWRSCPLLTRCHHCRQVVEVASLTNHLLGKSLTPLPECTSSNEFRRCDRCSEAIPKNAYSTHALAKTCTPCQPEPLANHCPLCHDNIPPWDQGWRTHLLPGPHACPANPRARSQGSKGVAAREKSPERKGSGGSGGGGGGGVREGGKPRLSSSSGTPGTPRRNVSRRR</sequence>
<feature type="domain" description="TOG" evidence="2">
    <location>
        <begin position="28"/>
        <end position="288"/>
    </location>
</feature>
<proteinExistence type="predicted"/>
<protein>
    <recommendedName>
        <fullName evidence="2">TOG domain-containing protein</fullName>
    </recommendedName>
</protein>
<dbReference type="Pfam" id="PF21039">
    <property type="entry name" value="CEP104_ZnF"/>
    <property type="match status" value="1"/>
</dbReference>
<name>A0AAE1NP82_9EUCA</name>
<feature type="compositionally biased region" description="Basic and acidic residues" evidence="1">
    <location>
        <begin position="459"/>
        <end position="475"/>
    </location>
</feature>
<organism evidence="3 4">
    <name type="scientific">Petrolisthes manimaculis</name>
    <dbReference type="NCBI Taxonomy" id="1843537"/>
    <lineage>
        <taxon>Eukaryota</taxon>
        <taxon>Metazoa</taxon>
        <taxon>Ecdysozoa</taxon>
        <taxon>Arthropoda</taxon>
        <taxon>Crustacea</taxon>
        <taxon>Multicrustacea</taxon>
        <taxon>Malacostraca</taxon>
        <taxon>Eumalacostraca</taxon>
        <taxon>Eucarida</taxon>
        <taxon>Decapoda</taxon>
        <taxon>Pleocyemata</taxon>
        <taxon>Anomura</taxon>
        <taxon>Galatheoidea</taxon>
        <taxon>Porcellanidae</taxon>
        <taxon>Petrolisthes</taxon>
    </lineage>
</organism>
<comment type="caution">
    <text evidence="3">The sequence shown here is derived from an EMBL/GenBank/DDBJ whole genome shotgun (WGS) entry which is preliminary data.</text>
</comment>
<dbReference type="Proteomes" id="UP001292094">
    <property type="component" value="Unassembled WGS sequence"/>
</dbReference>
<dbReference type="Pfam" id="PF21040">
    <property type="entry name" value="CEP104-like_TOG"/>
    <property type="match status" value="1"/>
</dbReference>
<dbReference type="GO" id="GO:0005929">
    <property type="term" value="C:cilium"/>
    <property type="evidence" value="ECO:0007669"/>
    <property type="project" value="TreeGrafter"/>
</dbReference>
<dbReference type="InterPro" id="IPR034085">
    <property type="entry name" value="TOG"/>
</dbReference>
<dbReference type="PANTHER" id="PTHR13371">
    <property type="entry name" value="GLYCINE-, GLUTAMATE-, THIENYLCYCLOHEXYLPIPERIDINE-BINDING PROTEIN"/>
    <property type="match status" value="1"/>
</dbReference>
<feature type="compositionally biased region" description="Basic and acidic residues" evidence="1">
    <location>
        <begin position="427"/>
        <end position="449"/>
    </location>
</feature>
<evidence type="ECO:0000259" key="2">
    <source>
        <dbReference type="SMART" id="SM01349"/>
    </source>
</evidence>
<dbReference type="InterPro" id="IPR052607">
    <property type="entry name" value="CEP104-like"/>
</dbReference>
<evidence type="ECO:0000313" key="4">
    <source>
        <dbReference type="Proteomes" id="UP001292094"/>
    </source>
</evidence>
<dbReference type="AlphaFoldDB" id="A0AAE1NP82"/>
<accession>A0AAE1NP82</accession>
<dbReference type="InterPro" id="IPR011989">
    <property type="entry name" value="ARM-like"/>
</dbReference>
<dbReference type="SMART" id="SM01349">
    <property type="entry name" value="TOG"/>
    <property type="match status" value="1"/>
</dbReference>
<feature type="region of interest" description="Disordered" evidence="1">
    <location>
        <begin position="287"/>
        <end position="486"/>
    </location>
</feature>
<feature type="region of interest" description="Disordered" evidence="1">
    <location>
        <begin position="657"/>
        <end position="724"/>
    </location>
</feature>
<dbReference type="PANTHER" id="PTHR13371:SF0">
    <property type="entry name" value="CENTROSOMAL PROTEIN OF 104 KDA"/>
    <property type="match status" value="1"/>
</dbReference>
<gene>
    <name evidence="3" type="ORF">Pmani_033580</name>
</gene>
<dbReference type="InterPro" id="IPR016024">
    <property type="entry name" value="ARM-type_fold"/>
</dbReference>
<reference evidence="3" key="1">
    <citation type="submission" date="2023-11" db="EMBL/GenBank/DDBJ databases">
        <title>Genome assemblies of two species of porcelain crab, Petrolisthes cinctipes and Petrolisthes manimaculis (Anomura: Porcellanidae).</title>
        <authorList>
            <person name="Angst P."/>
        </authorList>
    </citation>
    <scope>NUCLEOTIDE SEQUENCE</scope>
    <source>
        <strain evidence="3">PB745_02</strain>
        <tissue evidence="3">Gill</tissue>
    </source>
</reference>